<protein>
    <submittedName>
        <fullName evidence="2">Uncharacterized protein</fullName>
    </submittedName>
</protein>
<keyword evidence="3" id="KW-1185">Reference proteome</keyword>
<dbReference type="EMBL" id="CP092886">
    <property type="protein sequence ID" value="UYV84777.1"/>
    <property type="molecule type" value="Genomic_DNA"/>
</dbReference>
<sequence length="95" mass="10601">MFPSIDSNQPTLKEEEDIATTPGVAGDPRLAPPGEDKEPSASAAPKMSRSGRTIRTPVRFRDKVECYPGGRFSVYQNWYWGFVTDPRPLICGDRQ</sequence>
<organism evidence="2 3">
    <name type="scientific">Cordylochernes scorpioides</name>
    <dbReference type="NCBI Taxonomy" id="51811"/>
    <lineage>
        <taxon>Eukaryota</taxon>
        <taxon>Metazoa</taxon>
        <taxon>Ecdysozoa</taxon>
        <taxon>Arthropoda</taxon>
        <taxon>Chelicerata</taxon>
        <taxon>Arachnida</taxon>
        <taxon>Pseudoscorpiones</taxon>
        <taxon>Cheliferoidea</taxon>
        <taxon>Chernetidae</taxon>
        <taxon>Cordylochernes</taxon>
    </lineage>
</organism>
<feature type="region of interest" description="Disordered" evidence="1">
    <location>
        <begin position="1"/>
        <end position="55"/>
    </location>
</feature>
<gene>
    <name evidence="2" type="ORF">LAZ67_X003459</name>
</gene>
<dbReference type="Proteomes" id="UP001235939">
    <property type="component" value="Chromosome X"/>
</dbReference>
<proteinExistence type="predicted"/>
<reference evidence="2 3" key="1">
    <citation type="submission" date="2022-03" db="EMBL/GenBank/DDBJ databases">
        <title>A chromosomal length assembly of Cordylochernes scorpioides.</title>
        <authorList>
            <person name="Zeh D."/>
            <person name="Zeh J."/>
        </authorList>
    </citation>
    <scope>NUCLEOTIDE SEQUENCE [LARGE SCALE GENOMIC DNA]</scope>
    <source>
        <strain evidence="2">IN4F17</strain>
        <tissue evidence="2">Whole Body</tissue>
    </source>
</reference>
<name>A0ABY6LU52_9ARAC</name>
<accession>A0ABY6LU52</accession>
<evidence type="ECO:0000313" key="3">
    <source>
        <dbReference type="Proteomes" id="UP001235939"/>
    </source>
</evidence>
<evidence type="ECO:0000313" key="2">
    <source>
        <dbReference type="EMBL" id="UYV84777.1"/>
    </source>
</evidence>
<evidence type="ECO:0000256" key="1">
    <source>
        <dbReference type="SAM" id="MobiDB-lite"/>
    </source>
</evidence>
<feature type="compositionally biased region" description="Polar residues" evidence="1">
    <location>
        <begin position="1"/>
        <end position="11"/>
    </location>
</feature>